<accession>A0ACB7TJM3</accession>
<dbReference type="EMBL" id="CM023481">
    <property type="protein sequence ID" value="KAH6946527.1"/>
    <property type="molecule type" value="Genomic_DNA"/>
</dbReference>
<evidence type="ECO:0000313" key="2">
    <source>
        <dbReference type="Proteomes" id="UP000821845"/>
    </source>
</evidence>
<dbReference type="Proteomes" id="UP000821845">
    <property type="component" value="Chromosome 1"/>
</dbReference>
<name>A0ACB7TJM3_HYAAI</name>
<reference evidence="1" key="1">
    <citation type="submission" date="2020-05" db="EMBL/GenBank/DDBJ databases">
        <title>Large-scale comparative analyses of tick genomes elucidate their genetic diversity and vector capacities.</title>
        <authorList>
            <person name="Jia N."/>
            <person name="Wang J."/>
            <person name="Shi W."/>
            <person name="Du L."/>
            <person name="Sun Y."/>
            <person name="Zhan W."/>
            <person name="Jiang J."/>
            <person name="Wang Q."/>
            <person name="Zhang B."/>
            <person name="Ji P."/>
            <person name="Sakyi L.B."/>
            <person name="Cui X."/>
            <person name="Yuan T."/>
            <person name="Jiang B."/>
            <person name="Yang W."/>
            <person name="Lam T.T.-Y."/>
            <person name="Chang Q."/>
            <person name="Ding S."/>
            <person name="Wang X."/>
            <person name="Zhu J."/>
            <person name="Ruan X."/>
            <person name="Zhao L."/>
            <person name="Wei J."/>
            <person name="Que T."/>
            <person name="Du C."/>
            <person name="Cheng J."/>
            <person name="Dai P."/>
            <person name="Han X."/>
            <person name="Huang E."/>
            <person name="Gao Y."/>
            <person name="Liu J."/>
            <person name="Shao H."/>
            <person name="Ye R."/>
            <person name="Li L."/>
            <person name="Wei W."/>
            <person name="Wang X."/>
            <person name="Wang C."/>
            <person name="Yang T."/>
            <person name="Huo Q."/>
            <person name="Li W."/>
            <person name="Guo W."/>
            <person name="Chen H."/>
            <person name="Zhou L."/>
            <person name="Ni X."/>
            <person name="Tian J."/>
            <person name="Zhou Y."/>
            <person name="Sheng Y."/>
            <person name="Liu T."/>
            <person name="Pan Y."/>
            <person name="Xia L."/>
            <person name="Li J."/>
            <person name="Zhao F."/>
            <person name="Cao W."/>
        </authorList>
    </citation>
    <scope>NUCLEOTIDE SEQUENCE</scope>
    <source>
        <strain evidence="1">Hyas-2018</strain>
    </source>
</reference>
<gene>
    <name evidence="1" type="ORF">HPB50_013790</name>
</gene>
<protein>
    <submittedName>
        <fullName evidence="1">Uncharacterized protein</fullName>
    </submittedName>
</protein>
<sequence>MSQLERLAKAGRRILEWLSFGYHRQHRAKEMIPGDVRDSIQVNLVLKNVHQTYNQCRRQARAAHLLKTYGREKEARFLGHSVSIRSRHAEVAEEVAIALAISGQDRQVVVSDSCMAIKNYAKGRISVKACRIIKNMQRSPDDKAEMVSFPAHVGDVSPHLTNLNEIAHSIARRLESRAEENHGILVQIKKREEGDVEEPAYELFANVDPGLRSFL</sequence>
<evidence type="ECO:0000313" key="1">
    <source>
        <dbReference type="EMBL" id="KAH6946527.1"/>
    </source>
</evidence>
<comment type="caution">
    <text evidence="1">The sequence shown here is derived from an EMBL/GenBank/DDBJ whole genome shotgun (WGS) entry which is preliminary data.</text>
</comment>
<proteinExistence type="predicted"/>
<organism evidence="1 2">
    <name type="scientific">Hyalomma asiaticum</name>
    <name type="common">Tick</name>
    <dbReference type="NCBI Taxonomy" id="266040"/>
    <lineage>
        <taxon>Eukaryota</taxon>
        <taxon>Metazoa</taxon>
        <taxon>Ecdysozoa</taxon>
        <taxon>Arthropoda</taxon>
        <taxon>Chelicerata</taxon>
        <taxon>Arachnida</taxon>
        <taxon>Acari</taxon>
        <taxon>Parasitiformes</taxon>
        <taxon>Ixodida</taxon>
        <taxon>Ixodoidea</taxon>
        <taxon>Ixodidae</taxon>
        <taxon>Hyalomminae</taxon>
        <taxon>Hyalomma</taxon>
    </lineage>
</organism>
<keyword evidence="2" id="KW-1185">Reference proteome</keyword>